<evidence type="ECO:0000313" key="2">
    <source>
        <dbReference type="EMBL" id="GAF80184.1"/>
    </source>
</evidence>
<dbReference type="Pfam" id="PF13380">
    <property type="entry name" value="CoA_binding_2"/>
    <property type="match status" value="1"/>
</dbReference>
<comment type="caution">
    <text evidence="2">The sequence shown here is derived from an EMBL/GenBank/DDBJ whole genome shotgun (WGS) entry which is preliminary data.</text>
</comment>
<dbReference type="EMBL" id="BARS01004565">
    <property type="protein sequence ID" value="GAF80184.1"/>
    <property type="molecule type" value="Genomic_DNA"/>
</dbReference>
<dbReference type="InterPro" id="IPR036291">
    <property type="entry name" value="NAD(P)-bd_dom_sf"/>
</dbReference>
<evidence type="ECO:0000259" key="1">
    <source>
        <dbReference type="SMART" id="SM00881"/>
    </source>
</evidence>
<proteinExistence type="predicted"/>
<sequence>MGGIIEQLKYVLSPKSVAIVGASSDFSKFTGRTLKYIIKHGYPGKIYPINPGRDEIAGLSCYHSVKELPEPVDTAFIQIAARGIPNVLEQCIEPTHKLNKFC</sequence>
<dbReference type="InterPro" id="IPR003781">
    <property type="entry name" value="CoA-bd"/>
</dbReference>
<protein>
    <recommendedName>
        <fullName evidence="1">CoA-binding domain-containing protein</fullName>
    </recommendedName>
</protein>
<gene>
    <name evidence="2" type="ORF">S01H1_08924</name>
</gene>
<dbReference type="SMART" id="SM00881">
    <property type="entry name" value="CoA_binding"/>
    <property type="match status" value="1"/>
</dbReference>
<name>X0SGP1_9ZZZZ</name>
<accession>X0SGP1</accession>
<reference evidence="2" key="1">
    <citation type="journal article" date="2014" name="Front. Microbiol.">
        <title>High frequency of phylogenetically diverse reductive dehalogenase-homologous genes in deep subseafloor sedimentary metagenomes.</title>
        <authorList>
            <person name="Kawai M."/>
            <person name="Futagami T."/>
            <person name="Toyoda A."/>
            <person name="Takaki Y."/>
            <person name="Nishi S."/>
            <person name="Hori S."/>
            <person name="Arai W."/>
            <person name="Tsubouchi T."/>
            <person name="Morono Y."/>
            <person name="Uchiyama I."/>
            <person name="Ito T."/>
            <person name="Fujiyama A."/>
            <person name="Inagaki F."/>
            <person name="Takami H."/>
        </authorList>
    </citation>
    <scope>NUCLEOTIDE SEQUENCE</scope>
    <source>
        <strain evidence="2">Expedition CK06-06</strain>
    </source>
</reference>
<organism evidence="2">
    <name type="scientific">marine sediment metagenome</name>
    <dbReference type="NCBI Taxonomy" id="412755"/>
    <lineage>
        <taxon>unclassified sequences</taxon>
        <taxon>metagenomes</taxon>
        <taxon>ecological metagenomes</taxon>
    </lineage>
</organism>
<dbReference type="SUPFAM" id="SSF51735">
    <property type="entry name" value="NAD(P)-binding Rossmann-fold domains"/>
    <property type="match status" value="1"/>
</dbReference>
<dbReference type="PANTHER" id="PTHR42793:SF1">
    <property type="entry name" value="PEPTIDYL-LYSINE N-ACETYLTRANSFERASE PATZ"/>
    <property type="match status" value="1"/>
</dbReference>
<dbReference type="PANTHER" id="PTHR42793">
    <property type="entry name" value="COA BINDING DOMAIN CONTAINING PROTEIN"/>
    <property type="match status" value="1"/>
</dbReference>
<feature type="domain" description="CoA-binding" evidence="1">
    <location>
        <begin position="11"/>
        <end position="96"/>
    </location>
</feature>
<dbReference type="AlphaFoldDB" id="X0SGP1"/>
<dbReference type="Gene3D" id="3.40.50.720">
    <property type="entry name" value="NAD(P)-binding Rossmann-like Domain"/>
    <property type="match status" value="1"/>
</dbReference>